<dbReference type="InterPro" id="IPR002048">
    <property type="entry name" value="EF_hand_dom"/>
</dbReference>
<protein>
    <recommendedName>
        <fullName evidence="3">EF-hand domain-containing protein</fullName>
    </recommendedName>
</protein>
<organism evidence="4 5">
    <name type="scientific">Stentor coeruleus</name>
    <dbReference type="NCBI Taxonomy" id="5963"/>
    <lineage>
        <taxon>Eukaryota</taxon>
        <taxon>Sar</taxon>
        <taxon>Alveolata</taxon>
        <taxon>Ciliophora</taxon>
        <taxon>Postciliodesmatophora</taxon>
        <taxon>Heterotrichea</taxon>
        <taxon>Heterotrichida</taxon>
        <taxon>Stentoridae</taxon>
        <taxon>Stentor</taxon>
    </lineage>
</organism>
<dbReference type="CDD" id="cd00051">
    <property type="entry name" value="EFh"/>
    <property type="match status" value="1"/>
</dbReference>
<dbReference type="OrthoDB" id="443458at2759"/>
<dbReference type="EMBL" id="MPUH01001291">
    <property type="protein sequence ID" value="OMJ68709.1"/>
    <property type="molecule type" value="Genomic_DNA"/>
</dbReference>
<dbReference type="PROSITE" id="PS50222">
    <property type="entry name" value="EF_HAND_2"/>
    <property type="match status" value="2"/>
</dbReference>
<gene>
    <name evidence="4" type="ORF">SteCoe_33762</name>
</gene>
<dbReference type="Proteomes" id="UP000187209">
    <property type="component" value="Unassembled WGS sequence"/>
</dbReference>
<keyword evidence="1" id="KW-0106">Calcium</keyword>
<evidence type="ECO:0000313" key="5">
    <source>
        <dbReference type="Proteomes" id="UP000187209"/>
    </source>
</evidence>
<evidence type="ECO:0000256" key="1">
    <source>
        <dbReference type="ARBA" id="ARBA00022837"/>
    </source>
</evidence>
<dbReference type="Gene3D" id="1.10.238.10">
    <property type="entry name" value="EF-hand"/>
    <property type="match status" value="1"/>
</dbReference>
<accession>A0A1R2AVZ0</accession>
<evidence type="ECO:0000259" key="3">
    <source>
        <dbReference type="PROSITE" id="PS50222"/>
    </source>
</evidence>
<reference evidence="4 5" key="1">
    <citation type="submission" date="2016-11" db="EMBL/GenBank/DDBJ databases">
        <title>The macronuclear genome of Stentor coeruleus: a giant cell with tiny introns.</title>
        <authorList>
            <person name="Slabodnick M."/>
            <person name="Ruby J.G."/>
            <person name="Reiff S.B."/>
            <person name="Swart E.C."/>
            <person name="Gosai S."/>
            <person name="Prabakaran S."/>
            <person name="Witkowska E."/>
            <person name="Larue G.E."/>
            <person name="Fisher S."/>
            <person name="Freeman R.M."/>
            <person name="Gunawardena J."/>
            <person name="Chu W."/>
            <person name="Stover N.A."/>
            <person name="Gregory B.D."/>
            <person name="Nowacki M."/>
            <person name="Derisi J."/>
            <person name="Roy S.W."/>
            <person name="Marshall W.F."/>
            <person name="Sood P."/>
        </authorList>
    </citation>
    <scope>NUCLEOTIDE SEQUENCE [LARGE SCALE GENOMIC DNA]</scope>
    <source>
        <strain evidence="4">WM001</strain>
    </source>
</reference>
<dbReference type="InterPro" id="IPR018247">
    <property type="entry name" value="EF_Hand_1_Ca_BS"/>
</dbReference>
<feature type="domain" description="EF-hand" evidence="3">
    <location>
        <begin position="68"/>
        <end position="103"/>
    </location>
</feature>
<dbReference type="PROSITE" id="PS00018">
    <property type="entry name" value="EF_HAND_1"/>
    <property type="match status" value="2"/>
</dbReference>
<evidence type="ECO:0000313" key="4">
    <source>
        <dbReference type="EMBL" id="OMJ68709.1"/>
    </source>
</evidence>
<dbReference type="Pfam" id="PF13499">
    <property type="entry name" value="EF-hand_7"/>
    <property type="match status" value="1"/>
</dbReference>
<dbReference type="AlphaFoldDB" id="A0A1R2AVZ0"/>
<feature type="domain" description="EF-hand" evidence="3">
    <location>
        <begin position="104"/>
        <end position="139"/>
    </location>
</feature>
<dbReference type="GO" id="GO:0005509">
    <property type="term" value="F:calcium ion binding"/>
    <property type="evidence" value="ECO:0007669"/>
    <property type="project" value="InterPro"/>
</dbReference>
<dbReference type="SUPFAM" id="SSF47473">
    <property type="entry name" value="EF-hand"/>
    <property type="match status" value="1"/>
</dbReference>
<evidence type="ECO:0000256" key="2">
    <source>
        <dbReference type="SAM" id="Coils"/>
    </source>
</evidence>
<keyword evidence="2" id="KW-0175">Coiled coil</keyword>
<comment type="caution">
    <text evidence="4">The sequence shown here is derived from an EMBL/GenBank/DDBJ whole genome shotgun (WGS) entry which is preliminary data.</text>
</comment>
<dbReference type="InterPro" id="IPR011992">
    <property type="entry name" value="EF-hand-dom_pair"/>
</dbReference>
<dbReference type="SMART" id="SM00054">
    <property type="entry name" value="EFh"/>
    <property type="match status" value="2"/>
</dbReference>
<feature type="coiled-coil region" evidence="2">
    <location>
        <begin position="188"/>
        <end position="215"/>
    </location>
</feature>
<sequence length="270" mass="31772">MDILSDPISFHNRTFRLISTPDYFTHKKQPKKHRKLSHDSNLKILKNFANIEWMKKHGKGEFIDISNKERAKIRSIFKELDKDNSGTLGLDELYSPLLALGLVENKNQVKEMMAKVDTNGSGVIEFDEFISIIKNNSTEKNPLISFFKSLGNETPFNEFKDLPFNLILSNKRRELMIQNYLGKDACARENGRKIINAFEIEMKEQEEKIHKDEVLKVRRETIMRRFIERQNGIRIFRDRKVKEKTRTCSDLPRPKTASRRPMTRKEILML</sequence>
<name>A0A1R2AVZ0_9CILI</name>
<keyword evidence="5" id="KW-1185">Reference proteome</keyword>
<proteinExistence type="predicted"/>